<sequence length="391" mass="42149">MNIASAISPYWLRRVPAWTARLRLCRLRSFMISLFCCRIALLPCSRDGKDLTVIATDRACFVCHVTVRGWSRGCRAGALSGGRRKPTSSSAMAIVPFNAGQPLPAELMPRAASLAAGAPVVVMIHGYRYCPATPACDPHRHILALKPDLPASGRSRSWPGALGFTADGSEGLALTFGWSARGRLHAAYRRAGSVGQDLSAMIASLSEAAERPVHVIAHSLGARVALQALAHAAPGSIGRVILMAAAELRGPAEAAADSPAGRRAEIINVTSRENDLFDFAMEILVGRARRPALGFGLRQPRRNWLDLQIDAAATRSGLAGLGFHIGSDVARACHWSPYLRDGLFDFYRVALAQPWALPLDLLRDHLPAVQAPRWSRLLQPPRLVQSSFSKA</sequence>
<dbReference type="EMBL" id="VAFL01000004">
    <property type="protein sequence ID" value="TKW67457.1"/>
    <property type="molecule type" value="Genomic_DNA"/>
</dbReference>
<dbReference type="AlphaFoldDB" id="A0A533IAC7"/>
<dbReference type="InterPro" id="IPR029058">
    <property type="entry name" value="AB_hydrolase_fold"/>
</dbReference>
<comment type="caution">
    <text evidence="1">The sequence shown here is derived from an EMBL/GenBank/DDBJ whole genome shotgun (WGS) entry which is preliminary data.</text>
</comment>
<dbReference type="SUPFAM" id="SSF53474">
    <property type="entry name" value="alpha/beta-Hydrolases"/>
    <property type="match status" value="1"/>
</dbReference>
<evidence type="ECO:0000313" key="2">
    <source>
        <dbReference type="Proteomes" id="UP000315344"/>
    </source>
</evidence>
<gene>
    <name evidence="1" type="ORF">DI616_07385</name>
</gene>
<dbReference type="Proteomes" id="UP000315344">
    <property type="component" value="Unassembled WGS sequence"/>
</dbReference>
<evidence type="ECO:0000313" key="1">
    <source>
        <dbReference type="EMBL" id="TKW67457.1"/>
    </source>
</evidence>
<proteinExistence type="predicted"/>
<organism evidence="1 2">
    <name type="scientific">Paracoccus denitrificans</name>
    <dbReference type="NCBI Taxonomy" id="266"/>
    <lineage>
        <taxon>Bacteria</taxon>
        <taxon>Pseudomonadati</taxon>
        <taxon>Pseudomonadota</taxon>
        <taxon>Alphaproteobacteria</taxon>
        <taxon>Rhodobacterales</taxon>
        <taxon>Paracoccaceae</taxon>
        <taxon>Paracoccus</taxon>
    </lineage>
</organism>
<protein>
    <submittedName>
        <fullName evidence="1">Uncharacterized protein</fullName>
    </submittedName>
</protein>
<dbReference type="Gene3D" id="3.40.50.1820">
    <property type="entry name" value="alpha/beta hydrolase"/>
    <property type="match status" value="1"/>
</dbReference>
<accession>A0A533IAC7</accession>
<name>A0A533IAC7_PARDE</name>
<reference evidence="1 2" key="1">
    <citation type="journal article" date="2017" name="Nat. Commun.">
        <title>In situ click chemistry generation of cyclooxygenase-2 inhibitors.</title>
        <authorList>
            <person name="Bhardwaj A."/>
            <person name="Kaur J."/>
            <person name="Wuest M."/>
            <person name="Wuest F."/>
        </authorList>
    </citation>
    <scope>NUCLEOTIDE SEQUENCE [LARGE SCALE GENOMIC DNA]</scope>
    <source>
        <strain evidence="1">S2_012_000_R3_94</strain>
    </source>
</reference>